<keyword evidence="5 7" id="KW-0560">Oxidoreductase</keyword>
<dbReference type="CDD" id="cd01065">
    <property type="entry name" value="NAD_bind_Shikimate_DH"/>
    <property type="match status" value="1"/>
</dbReference>
<dbReference type="NCBIfam" id="TIGR00507">
    <property type="entry name" value="aroE"/>
    <property type="match status" value="1"/>
</dbReference>
<dbReference type="SUPFAM" id="SSF53223">
    <property type="entry name" value="Aminoacid dehydrogenase-like, N-terminal domain"/>
    <property type="match status" value="1"/>
</dbReference>
<organism evidence="10 11">
    <name type="scientific">Agrilactobacillus composti DSM 18527 = JCM 14202</name>
    <dbReference type="NCBI Taxonomy" id="1423734"/>
    <lineage>
        <taxon>Bacteria</taxon>
        <taxon>Bacillati</taxon>
        <taxon>Bacillota</taxon>
        <taxon>Bacilli</taxon>
        <taxon>Lactobacillales</taxon>
        <taxon>Lactobacillaceae</taxon>
        <taxon>Agrilactobacillus</taxon>
    </lineage>
</organism>
<keyword evidence="4 7" id="KW-0521">NADP</keyword>
<evidence type="ECO:0000313" key="10">
    <source>
        <dbReference type="EMBL" id="KRM33059.1"/>
    </source>
</evidence>
<evidence type="ECO:0000259" key="9">
    <source>
        <dbReference type="Pfam" id="PF18317"/>
    </source>
</evidence>
<gene>
    <name evidence="7" type="primary">aroE</name>
    <name evidence="10" type="ORF">FC83_GL003138</name>
</gene>
<keyword evidence="6 7" id="KW-0057">Aromatic amino acid biosynthesis</keyword>
<dbReference type="Proteomes" id="UP000051236">
    <property type="component" value="Unassembled WGS sequence"/>
</dbReference>
<name>X0PCU4_9LACO</name>
<feature type="binding site" evidence="7">
    <location>
        <position position="254"/>
    </location>
    <ligand>
        <name>NADP(+)</name>
        <dbReference type="ChEBI" id="CHEBI:58349"/>
    </ligand>
</feature>
<evidence type="ECO:0000256" key="2">
    <source>
        <dbReference type="ARBA" id="ARBA00012962"/>
    </source>
</evidence>
<dbReference type="RefSeq" id="WP_035450976.1">
    <property type="nucleotide sequence ID" value="NZ_AZGA01000057.1"/>
</dbReference>
<evidence type="ECO:0000313" key="11">
    <source>
        <dbReference type="Proteomes" id="UP000051236"/>
    </source>
</evidence>
<dbReference type="GO" id="GO:0009423">
    <property type="term" value="P:chorismate biosynthetic process"/>
    <property type="evidence" value="ECO:0007669"/>
    <property type="project" value="UniProtKB-UniRule"/>
</dbReference>
<feature type="binding site" evidence="7">
    <location>
        <position position="232"/>
    </location>
    <ligand>
        <name>shikimate</name>
        <dbReference type="ChEBI" id="CHEBI:36208"/>
    </ligand>
</feature>
<feature type="binding site" evidence="7">
    <location>
        <begin position="19"/>
        <end position="21"/>
    </location>
    <ligand>
        <name>shikimate</name>
        <dbReference type="ChEBI" id="CHEBI:36208"/>
    </ligand>
</feature>
<feature type="binding site" evidence="7">
    <location>
        <position position="66"/>
    </location>
    <ligand>
        <name>shikimate</name>
        <dbReference type="ChEBI" id="CHEBI:36208"/>
    </ligand>
</feature>
<dbReference type="Pfam" id="PF08501">
    <property type="entry name" value="Shikimate_dh_N"/>
    <property type="match status" value="1"/>
</dbReference>
<dbReference type="Gene3D" id="3.40.50.10860">
    <property type="entry name" value="Leucine Dehydrogenase, chain A, domain 1"/>
    <property type="match status" value="1"/>
</dbReference>
<dbReference type="GO" id="GO:0019632">
    <property type="term" value="P:shikimate metabolic process"/>
    <property type="evidence" value="ECO:0007669"/>
    <property type="project" value="InterPro"/>
</dbReference>
<dbReference type="GO" id="GO:0009073">
    <property type="term" value="P:aromatic amino acid family biosynthetic process"/>
    <property type="evidence" value="ECO:0007669"/>
    <property type="project" value="UniProtKB-KW"/>
</dbReference>
<accession>X0PCU4</accession>
<keyword evidence="3 7" id="KW-0028">Amino-acid biosynthesis</keyword>
<comment type="subunit">
    <text evidence="7">Homodimer.</text>
</comment>
<evidence type="ECO:0000256" key="1">
    <source>
        <dbReference type="ARBA" id="ARBA00004871"/>
    </source>
</evidence>
<protein>
    <recommendedName>
        <fullName evidence="2 7">Shikimate dehydrogenase (NADP(+))</fullName>
        <shortName evidence="7">SDH</shortName>
        <ecNumber evidence="2 7">1.1.1.25</ecNumber>
    </recommendedName>
</protein>
<comment type="caution">
    <text evidence="7">Lacks conserved residue(s) required for the propagation of feature annotation.</text>
</comment>
<dbReference type="GO" id="GO:0008652">
    <property type="term" value="P:amino acid biosynthetic process"/>
    <property type="evidence" value="ECO:0007669"/>
    <property type="project" value="UniProtKB-KW"/>
</dbReference>
<dbReference type="Pfam" id="PF18317">
    <property type="entry name" value="SDH_C"/>
    <property type="match status" value="1"/>
</dbReference>
<dbReference type="EMBL" id="AZGA01000057">
    <property type="protein sequence ID" value="KRM33059.1"/>
    <property type="molecule type" value="Genomic_DNA"/>
</dbReference>
<feature type="binding site" evidence="7">
    <location>
        <begin position="129"/>
        <end position="133"/>
    </location>
    <ligand>
        <name>NADP(+)</name>
        <dbReference type="ChEBI" id="CHEBI:58349"/>
    </ligand>
</feature>
<dbReference type="InterPro" id="IPR036291">
    <property type="entry name" value="NAD(P)-bd_dom_sf"/>
</dbReference>
<dbReference type="InterPro" id="IPR022893">
    <property type="entry name" value="Shikimate_DH_fam"/>
</dbReference>
<feature type="binding site" evidence="7">
    <location>
        <position position="91"/>
    </location>
    <ligand>
        <name>shikimate</name>
        <dbReference type="ChEBI" id="CHEBI:36208"/>
    </ligand>
</feature>
<dbReference type="EC" id="1.1.1.25" evidence="2 7"/>
<dbReference type="eggNOG" id="COG0169">
    <property type="taxonomic scope" value="Bacteria"/>
</dbReference>
<evidence type="ECO:0000256" key="4">
    <source>
        <dbReference type="ARBA" id="ARBA00022857"/>
    </source>
</evidence>
<dbReference type="GO" id="GO:0050661">
    <property type="term" value="F:NADP binding"/>
    <property type="evidence" value="ECO:0007669"/>
    <property type="project" value="InterPro"/>
</dbReference>
<evidence type="ECO:0000256" key="6">
    <source>
        <dbReference type="ARBA" id="ARBA00023141"/>
    </source>
</evidence>
<feature type="binding site" evidence="7">
    <location>
        <position position="261"/>
    </location>
    <ligand>
        <name>shikimate</name>
        <dbReference type="ChEBI" id="CHEBI:36208"/>
    </ligand>
</feature>
<dbReference type="InterPro" id="IPR046346">
    <property type="entry name" value="Aminoacid_DH-like_N_sf"/>
</dbReference>
<feature type="active site" description="Proton acceptor" evidence="7">
    <location>
        <position position="70"/>
    </location>
</feature>
<dbReference type="InterPro" id="IPR013708">
    <property type="entry name" value="Shikimate_DH-bd_N"/>
</dbReference>
<comment type="function">
    <text evidence="7">Involved in the biosynthesis of the chorismate, which leads to the biosynthesis of aromatic amino acids. Catalyzes the reversible NADPH linked reduction of 3-dehydroshikimate (DHSA) to yield shikimate (SA).</text>
</comment>
<evidence type="ECO:0000256" key="7">
    <source>
        <dbReference type="HAMAP-Rule" id="MF_00222"/>
    </source>
</evidence>
<dbReference type="InterPro" id="IPR041121">
    <property type="entry name" value="SDH_C"/>
</dbReference>
<comment type="similarity">
    <text evidence="7">Belongs to the shikimate dehydrogenase family.</text>
</comment>
<dbReference type="PATRIC" id="fig|1423734.3.peg.3187"/>
<comment type="pathway">
    <text evidence="1 7">Metabolic intermediate biosynthesis; chorismate biosynthesis; chorismate from D-erythrose 4-phosphate and phosphoenolpyruvate: step 4/7.</text>
</comment>
<reference evidence="10 11" key="1">
    <citation type="journal article" date="2015" name="Genome Announc.">
        <title>Expanding the biotechnology potential of lactobacilli through comparative genomics of 213 strains and associated genera.</title>
        <authorList>
            <person name="Sun Z."/>
            <person name="Harris H.M."/>
            <person name="McCann A."/>
            <person name="Guo C."/>
            <person name="Argimon S."/>
            <person name="Zhang W."/>
            <person name="Yang X."/>
            <person name="Jeffery I.B."/>
            <person name="Cooney J.C."/>
            <person name="Kagawa T.F."/>
            <person name="Liu W."/>
            <person name="Song Y."/>
            <person name="Salvetti E."/>
            <person name="Wrobel A."/>
            <person name="Rasinkangas P."/>
            <person name="Parkhill J."/>
            <person name="Rea M.C."/>
            <person name="O'Sullivan O."/>
            <person name="Ritari J."/>
            <person name="Douillard F.P."/>
            <person name="Paul Ross R."/>
            <person name="Yang R."/>
            <person name="Briner A.E."/>
            <person name="Felis G.E."/>
            <person name="de Vos W.M."/>
            <person name="Barrangou R."/>
            <person name="Klaenhammer T.R."/>
            <person name="Caufield P.W."/>
            <person name="Cui Y."/>
            <person name="Zhang H."/>
            <person name="O'Toole P.W."/>
        </authorList>
    </citation>
    <scope>NUCLEOTIDE SEQUENCE [LARGE SCALE GENOMIC DNA]</scope>
    <source>
        <strain evidence="10 11">DSM 18527</strain>
    </source>
</reference>
<comment type="caution">
    <text evidence="10">The sequence shown here is derived from an EMBL/GenBank/DDBJ whole genome shotgun (WGS) entry which is preliminary data.</text>
</comment>
<feature type="domain" description="SDH C-terminal" evidence="9">
    <location>
        <begin position="254"/>
        <end position="283"/>
    </location>
</feature>
<dbReference type="Gene3D" id="3.40.50.720">
    <property type="entry name" value="NAD(P)-binding Rossmann-like Domain"/>
    <property type="match status" value="1"/>
</dbReference>
<sequence length="286" mass="30436">MIDGHTRLYGFFAHPAAHSKSPLMHNTAFKALGINARYLAFDVVPDTLAAAIGGLRAFHMGGVNLSMPLKEQVLPLLDDLDPAAKLIGAVNTIANHDGHLTGYNTDGLGLLKALSTDFNPRGAKVVLLGAGGAIKSVAVHCALAGASEITIFNRHIGPGSRAHTLQQLLINNTNTQVQVFALDDLAALKQALGQGDLLVNGTGVGMGQHVGQSPIPDSSYFQKNLIVFEMIYVPEETLLLKQARKAGLTRTYNGLGMLIHQGAAAFHIWTGQDMPVQLIEKTIKIN</sequence>
<dbReference type="PANTHER" id="PTHR21089:SF1">
    <property type="entry name" value="BIFUNCTIONAL 3-DEHYDROQUINATE DEHYDRATASE_SHIKIMATE DEHYDROGENASE, CHLOROPLASTIC"/>
    <property type="match status" value="1"/>
</dbReference>
<dbReference type="OrthoDB" id="9792692at2"/>
<dbReference type="InterPro" id="IPR011342">
    <property type="entry name" value="Shikimate_DH"/>
</dbReference>
<feature type="binding site" evidence="7">
    <location>
        <position position="106"/>
    </location>
    <ligand>
        <name>shikimate</name>
        <dbReference type="ChEBI" id="CHEBI:36208"/>
    </ligand>
</feature>
<feature type="domain" description="Shikimate dehydrogenase substrate binding N-terminal" evidence="8">
    <location>
        <begin position="12"/>
        <end position="93"/>
    </location>
</feature>
<dbReference type="SUPFAM" id="SSF51735">
    <property type="entry name" value="NAD(P)-binding Rossmann-fold domains"/>
    <property type="match status" value="1"/>
</dbReference>
<dbReference type="STRING" id="1423734.FC83_GL003138"/>
<dbReference type="PANTHER" id="PTHR21089">
    <property type="entry name" value="SHIKIMATE DEHYDROGENASE"/>
    <property type="match status" value="1"/>
</dbReference>
<comment type="catalytic activity">
    <reaction evidence="7">
        <text>shikimate + NADP(+) = 3-dehydroshikimate + NADPH + H(+)</text>
        <dbReference type="Rhea" id="RHEA:17737"/>
        <dbReference type="ChEBI" id="CHEBI:15378"/>
        <dbReference type="ChEBI" id="CHEBI:16630"/>
        <dbReference type="ChEBI" id="CHEBI:36208"/>
        <dbReference type="ChEBI" id="CHEBI:57783"/>
        <dbReference type="ChEBI" id="CHEBI:58349"/>
        <dbReference type="EC" id="1.1.1.25"/>
    </reaction>
</comment>
<feature type="binding site" evidence="7">
    <location>
        <position position="230"/>
    </location>
    <ligand>
        <name>NADP(+)</name>
        <dbReference type="ChEBI" id="CHEBI:58349"/>
    </ligand>
</feature>
<dbReference type="AlphaFoldDB" id="X0PCU4"/>
<evidence type="ECO:0000256" key="3">
    <source>
        <dbReference type="ARBA" id="ARBA00022605"/>
    </source>
</evidence>
<dbReference type="UniPathway" id="UPA00053">
    <property type="reaction ID" value="UER00087"/>
</dbReference>
<keyword evidence="11" id="KW-1185">Reference proteome</keyword>
<evidence type="ECO:0000256" key="5">
    <source>
        <dbReference type="ARBA" id="ARBA00023002"/>
    </source>
</evidence>
<proteinExistence type="inferred from homology"/>
<evidence type="ECO:0000259" key="8">
    <source>
        <dbReference type="Pfam" id="PF08501"/>
    </source>
</evidence>
<dbReference type="HAMAP" id="MF_00222">
    <property type="entry name" value="Shikimate_DH_AroE"/>
    <property type="match status" value="1"/>
</dbReference>
<dbReference type="GO" id="GO:0004764">
    <property type="term" value="F:shikimate 3-dehydrogenase (NADP+) activity"/>
    <property type="evidence" value="ECO:0007669"/>
    <property type="project" value="UniProtKB-UniRule"/>
</dbReference>